<evidence type="ECO:0000313" key="2">
    <source>
        <dbReference type="EMBL" id="RBQ15575.1"/>
    </source>
</evidence>
<proteinExistence type="predicted"/>
<evidence type="ECO:0000259" key="1">
    <source>
        <dbReference type="Pfam" id="PF11706"/>
    </source>
</evidence>
<dbReference type="Gene3D" id="1.10.3300.10">
    <property type="entry name" value="Jann2411-like domain"/>
    <property type="match status" value="1"/>
</dbReference>
<accession>A0A366LNP2</accession>
<dbReference type="InterPro" id="IPR023286">
    <property type="entry name" value="ABATE_dom_sf"/>
</dbReference>
<dbReference type="SUPFAM" id="SSF160904">
    <property type="entry name" value="Jann2411-like"/>
    <property type="match status" value="1"/>
</dbReference>
<keyword evidence="3" id="KW-1185">Reference proteome</keyword>
<feature type="domain" description="Zinc finger CGNR" evidence="1">
    <location>
        <begin position="137"/>
        <end position="179"/>
    </location>
</feature>
<evidence type="ECO:0000313" key="3">
    <source>
        <dbReference type="Proteomes" id="UP000253303"/>
    </source>
</evidence>
<sequence length="188" mass="20131">MARTRPAEVTGYRNDGVGTAVALINAVTTAESPAETLGPLLASFNFKVDVPLTSDEVEALATWARGLRPVFVEDDQERAIGLLNEVMVDVPMQPHISDHGLGPHLHYGRPGAGLVDRVRANTAVALAFVLCEYGGGRLGVCADAGCERVYADISRGPRRRYCSKTCLNRNTVAAYRARRSVPQGEGPA</sequence>
<dbReference type="InterPro" id="IPR021005">
    <property type="entry name" value="Znf_CGNR"/>
</dbReference>
<protein>
    <submittedName>
        <fullName evidence="2">CGNR zinc finger domain-containing protein</fullName>
    </submittedName>
</protein>
<dbReference type="EMBL" id="QMEY01000022">
    <property type="protein sequence ID" value="RBQ15575.1"/>
    <property type="molecule type" value="Genomic_DNA"/>
</dbReference>
<reference evidence="2 3" key="1">
    <citation type="submission" date="2018-06" db="EMBL/GenBank/DDBJ databases">
        <title>Sphaerisporangium craniellae sp. nov., isolated from a marine sponge in the South China Sea.</title>
        <authorList>
            <person name="Li L."/>
        </authorList>
    </citation>
    <scope>NUCLEOTIDE SEQUENCE [LARGE SCALE GENOMIC DNA]</scope>
    <source>
        <strain evidence="2 3">LHW63015</strain>
    </source>
</reference>
<dbReference type="PANTHER" id="PTHR35525:SF3">
    <property type="entry name" value="BLL6575 PROTEIN"/>
    <property type="match status" value="1"/>
</dbReference>
<dbReference type="Pfam" id="PF11706">
    <property type="entry name" value="zf-CGNR"/>
    <property type="match status" value="1"/>
</dbReference>
<comment type="caution">
    <text evidence="2">The sequence shown here is derived from an EMBL/GenBank/DDBJ whole genome shotgun (WGS) entry which is preliminary data.</text>
</comment>
<dbReference type="InterPro" id="IPR010852">
    <property type="entry name" value="ABATE"/>
</dbReference>
<dbReference type="AlphaFoldDB" id="A0A366LNP2"/>
<organism evidence="2 3">
    <name type="scientific">Spongiactinospora rosea</name>
    <dbReference type="NCBI Taxonomy" id="2248750"/>
    <lineage>
        <taxon>Bacteria</taxon>
        <taxon>Bacillati</taxon>
        <taxon>Actinomycetota</taxon>
        <taxon>Actinomycetes</taxon>
        <taxon>Streptosporangiales</taxon>
        <taxon>Streptosporangiaceae</taxon>
        <taxon>Spongiactinospora</taxon>
    </lineage>
</organism>
<name>A0A366LNP2_9ACTN</name>
<dbReference type="PANTHER" id="PTHR35525">
    <property type="entry name" value="BLL6575 PROTEIN"/>
    <property type="match status" value="1"/>
</dbReference>
<dbReference type="Proteomes" id="UP000253303">
    <property type="component" value="Unassembled WGS sequence"/>
</dbReference>
<gene>
    <name evidence="2" type="ORF">DP939_34955</name>
</gene>